<dbReference type="Proteomes" id="UP001154078">
    <property type="component" value="Chromosome 5"/>
</dbReference>
<dbReference type="Gene3D" id="2.130.10.10">
    <property type="entry name" value="YVTN repeat-like/Quinoprotein amine dehydrogenase"/>
    <property type="match status" value="3"/>
</dbReference>
<feature type="region of interest" description="Disordered" evidence="8">
    <location>
        <begin position="226"/>
        <end position="249"/>
    </location>
</feature>
<dbReference type="GO" id="GO:0005654">
    <property type="term" value="C:nucleoplasm"/>
    <property type="evidence" value="ECO:0007669"/>
    <property type="project" value="UniProtKB-SubCell"/>
</dbReference>
<dbReference type="PROSITE" id="PS50294">
    <property type="entry name" value="WD_REPEATS_REGION"/>
    <property type="match status" value="4"/>
</dbReference>
<dbReference type="CDD" id="cd00200">
    <property type="entry name" value="WD40"/>
    <property type="match status" value="1"/>
</dbReference>
<evidence type="ECO:0000256" key="7">
    <source>
        <dbReference type="PROSITE-ProRule" id="PRU00221"/>
    </source>
</evidence>
<dbReference type="Pfam" id="PF00400">
    <property type="entry name" value="WD40"/>
    <property type="match status" value="6"/>
</dbReference>
<comment type="subcellular location">
    <subcellularLocation>
        <location evidence="6">Nucleus</location>
        <location evidence="6">Nucleolus</location>
    </subcellularLocation>
    <subcellularLocation>
        <location evidence="6">Nucleus</location>
        <location evidence="6">Nucleoplasm</location>
    </subcellularLocation>
</comment>
<keyword evidence="3 7" id="KW-0853">WD repeat</keyword>
<gene>
    <name evidence="10" type="ORF">MELIAE_LOCUS7548</name>
</gene>
<dbReference type="GO" id="GO:0005730">
    <property type="term" value="C:nucleolus"/>
    <property type="evidence" value="ECO:0007669"/>
    <property type="project" value="UniProtKB-SubCell"/>
</dbReference>
<comment type="similarity">
    <text evidence="6">Belongs to the WD repeat WDR12/YTM1 family.</text>
</comment>
<dbReference type="OrthoDB" id="10251381at2759"/>
<name>A0A9P0B8N3_BRAAE</name>
<dbReference type="HAMAP" id="MF_03029">
    <property type="entry name" value="WDR12"/>
    <property type="match status" value="1"/>
</dbReference>
<comment type="function">
    <text evidence="6">Required for maturation of ribosomal RNAs and formation of the large ribosomal subunit.</text>
</comment>
<evidence type="ECO:0000256" key="1">
    <source>
        <dbReference type="ARBA" id="ARBA00022517"/>
    </source>
</evidence>
<feature type="repeat" description="WD" evidence="7">
    <location>
        <begin position="191"/>
        <end position="223"/>
    </location>
</feature>
<evidence type="ECO:0000256" key="8">
    <source>
        <dbReference type="SAM" id="MobiDB-lite"/>
    </source>
</evidence>
<dbReference type="PANTHER" id="PTHR19855">
    <property type="entry name" value="WD40 REPEAT PROTEIN 12, 37"/>
    <property type="match status" value="1"/>
</dbReference>
<feature type="repeat" description="WD" evidence="7">
    <location>
        <begin position="384"/>
        <end position="420"/>
    </location>
</feature>
<dbReference type="PRINTS" id="PR00320">
    <property type="entry name" value="GPROTEINBRPT"/>
</dbReference>
<dbReference type="PROSITE" id="PS50082">
    <property type="entry name" value="WD_REPEATS_2"/>
    <property type="match status" value="4"/>
</dbReference>
<evidence type="ECO:0000256" key="3">
    <source>
        <dbReference type="ARBA" id="ARBA00022574"/>
    </source>
</evidence>
<dbReference type="InterPro" id="IPR012972">
    <property type="entry name" value="NLE"/>
</dbReference>
<keyword evidence="11" id="KW-1185">Reference proteome</keyword>
<reference evidence="10" key="1">
    <citation type="submission" date="2021-12" db="EMBL/GenBank/DDBJ databases">
        <authorList>
            <person name="King R."/>
        </authorList>
    </citation>
    <scope>NUCLEOTIDE SEQUENCE</scope>
</reference>
<dbReference type="GO" id="GO:0000463">
    <property type="term" value="P:maturation of LSU-rRNA from tricistronic rRNA transcript (SSU-rRNA, 5.8S rRNA, LSU-rRNA)"/>
    <property type="evidence" value="ECO:0007669"/>
    <property type="project" value="UniProtKB-UniRule"/>
</dbReference>
<accession>A0A9P0B8N3</accession>
<dbReference type="InterPro" id="IPR020472">
    <property type="entry name" value="WD40_PAC1"/>
</dbReference>
<dbReference type="GO" id="GO:0043021">
    <property type="term" value="F:ribonucleoprotein complex binding"/>
    <property type="evidence" value="ECO:0007669"/>
    <property type="project" value="UniProtKB-UniRule"/>
</dbReference>
<dbReference type="GO" id="GO:0000466">
    <property type="term" value="P:maturation of 5.8S rRNA from tricistronic rRNA transcript (SSU-rRNA, 5.8S rRNA, LSU-rRNA)"/>
    <property type="evidence" value="ECO:0007669"/>
    <property type="project" value="UniProtKB-UniRule"/>
</dbReference>
<feature type="repeat" description="WD" evidence="7">
    <location>
        <begin position="255"/>
        <end position="286"/>
    </location>
</feature>
<evidence type="ECO:0000259" key="9">
    <source>
        <dbReference type="Pfam" id="PF08154"/>
    </source>
</evidence>
<dbReference type="SUPFAM" id="SSF50978">
    <property type="entry name" value="WD40 repeat-like"/>
    <property type="match status" value="1"/>
</dbReference>
<dbReference type="Pfam" id="PF08154">
    <property type="entry name" value="NLE"/>
    <property type="match status" value="1"/>
</dbReference>
<protein>
    <recommendedName>
        <fullName evidence="6">Ribosome biogenesis protein WDR12 homolog</fullName>
    </recommendedName>
</protein>
<evidence type="ECO:0000313" key="10">
    <source>
        <dbReference type="EMBL" id="CAH0556649.1"/>
    </source>
</evidence>
<dbReference type="InterPro" id="IPR001680">
    <property type="entry name" value="WD40_rpt"/>
</dbReference>
<dbReference type="FunFam" id="2.130.10.10:FF:001898">
    <property type="entry name" value="Ribosome biogenesis protein WDR12 homolog"/>
    <property type="match status" value="1"/>
</dbReference>
<dbReference type="EMBL" id="OV121136">
    <property type="protein sequence ID" value="CAH0556649.1"/>
    <property type="molecule type" value="Genomic_DNA"/>
</dbReference>
<dbReference type="GO" id="GO:0030687">
    <property type="term" value="C:preribosome, large subunit precursor"/>
    <property type="evidence" value="ECO:0007669"/>
    <property type="project" value="UniProtKB-UniRule"/>
</dbReference>
<feature type="repeat" description="WD" evidence="7">
    <location>
        <begin position="340"/>
        <end position="382"/>
    </location>
</feature>
<evidence type="ECO:0000256" key="5">
    <source>
        <dbReference type="ARBA" id="ARBA00023242"/>
    </source>
</evidence>
<keyword evidence="2 6" id="KW-0698">rRNA processing</keyword>
<keyword evidence="4" id="KW-0677">Repeat</keyword>
<keyword evidence="1 6" id="KW-0690">Ribosome biogenesis</keyword>
<evidence type="ECO:0000256" key="4">
    <source>
        <dbReference type="ARBA" id="ARBA00022737"/>
    </source>
</evidence>
<evidence type="ECO:0000256" key="6">
    <source>
        <dbReference type="HAMAP-Rule" id="MF_03029"/>
    </source>
</evidence>
<evidence type="ECO:0000313" key="11">
    <source>
        <dbReference type="Proteomes" id="UP001154078"/>
    </source>
</evidence>
<proteinExistence type="inferred from homology"/>
<dbReference type="PANTHER" id="PTHR19855:SF11">
    <property type="entry name" value="RIBOSOME BIOGENESIS PROTEIN WDR12"/>
    <property type="match status" value="1"/>
</dbReference>
<dbReference type="AlphaFoldDB" id="A0A9P0B8N3"/>
<dbReference type="InterPro" id="IPR028599">
    <property type="entry name" value="WDR12/Ytm1"/>
</dbReference>
<feature type="domain" description="NLE" evidence="9">
    <location>
        <begin position="9"/>
        <end position="76"/>
    </location>
</feature>
<organism evidence="10 11">
    <name type="scientific">Brassicogethes aeneus</name>
    <name type="common">Rape pollen beetle</name>
    <name type="synonym">Meligethes aeneus</name>
    <dbReference type="NCBI Taxonomy" id="1431903"/>
    <lineage>
        <taxon>Eukaryota</taxon>
        <taxon>Metazoa</taxon>
        <taxon>Ecdysozoa</taxon>
        <taxon>Arthropoda</taxon>
        <taxon>Hexapoda</taxon>
        <taxon>Insecta</taxon>
        <taxon>Pterygota</taxon>
        <taxon>Neoptera</taxon>
        <taxon>Endopterygota</taxon>
        <taxon>Coleoptera</taxon>
        <taxon>Polyphaga</taxon>
        <taxon>Cucujiformia</taxon>
        <taxon>Nitidulidae</taxon>
        <taxon>Meligethinae</taxon>
        <taxon>Brassicogethes</taxon>
    </lineage>
</organism>
<keyword evidence="5 6" id="KW-0539">Nucleus</keyword>
<dbReference type="InterPro" id="IPR015943">
    <property type="entry name" value="WD40/YVTN_repeat-like_dom_sf"/>
</dbReference>
<evidence type="ECO:0000256" key="2">
    <source>
        <dbReference type="ARBA" id="ARBA00022552"/>
    </source>
</evidence>
<sequence length="420" mass="46866">MQNTSEEQLQIRLITKQELFAVPDVPLSVPAIIDCKSLNDLVNQLLKESNSDFLKPKDFDFLVLGELLRVTLVEHLQEHNISSETTVDVEYLERTPAPEPEESILHDDWVSGLQTTDKWILTGCYDNSVNIWTTHGKNITSQKEHKSIVKAVTWIDQANPSKGFVSVSHDLTGIIWSWEPEKDKITPKIALRGHERGVDSVGVSPNSNRIATGGWDTNLKLWSASLDDDGGEPAQKRLKGSSSSSLSVRTPLNTLKGHKETISSINWLDNNVVCTASMDHTIKLWDAELCGLKSEIVGQKAYLSSSWSPLSNTLIASSADRHIRLYDPRSSEGSLCKTTFTSHSLWVSCVTWSKYDPHLFMSGGYDLAVKLWDTRSPKAPLYNLQGHQGQVLGVDWSNNKYLVSGGCDNSVHIFKNKHMQ</sequence>
<dbReference type="InterPro" id="IPR036322">
    <property type="entry name" value="WD40_repeat_dom_sf"/>
</dbReference>
<dbReference type="SMART" id="SM00320">
    <property type="entry name" value="WD40"/>
    <property type="match status" value="7"/>
</dbReference>